<evidence type="ECO:0000313" key="2">
    <source>
        <dbReference type="EMBL" id="PKY02274.1"/>
    </source>
</evidence>
<gene>
    <name evidence="2" type="ORF">P168DRAFT_44218</name>
</gene>
<dbReference type="AlphaFoldDB" id="A0A2I1CXC3"/>
<keyword evidence="1" id="KW-0732">Signal</keyword>
<evidence type="ECO:0008006" key="4">
    <source>
        <dbReference type="Google" id="ProtNLM"/>
    </source>
</evidence>
<dbReference type="Proteomes" id="UP000234254">
    <property type="component" value="Unassembled WGS sequence"/>
</dbReference>
<organism evidence="2 3">
    <name type="scientific">Aspergillus campestris (strain IBT 28561)</name>
    <dbReference type="NCBI Taxonomy" id="1392248"/>
    <lineage>
        <taxon>Eukaryota</taxon>
        <taxon>Fungi</taxon>
        <taxon>Dikarya</taxon>
        <taxon>Ascomycota</taxon>
        <taxon>Pezizomycotina</taxon>
        <taxon>Eurotiomycetes</taxon>
        <taxon>Eurotiomycetidae</taxon>
        <taxon>Eurotiales</taxon>
        <taxon>Aspergillaceae</taxon>
        <taxon>Aspergillus</taxon>
        <taxon>Aspergillus subgen. Circumdati</taxon>
    </lineage>
</organism>
<sequence length="98" mass="10933">MRVMGWSIFCFLRCMCRILARRIFVFSSLIPSFLCVVTPEMSTCPFPPSSHSSNPSHSLPSISFLTPLLNFSPLCFLFFVPPLCEMASAGSYLLVFGV</sequence>
<keyword evidence="3" id="KW-1185">Reference proteome</keyword>
<dbReference type="VEuPathDB" id="FungiDB:P168DRAFT_44218"/>
<comment type="caution">
    <text evidence="2">The sequence shown here is derived from an EMBL/GenBank/DDBJ whole genome shotgun (WGS) entry which is preliminary data.</text>
</comment>
<feature type="chain" id="PRO_5014161341" description="Secreted protein" evidence="1">
    <location>
        <begin position="21"/>
        <end position="98"/>
    </location>
</feature>
<protein>
    <recommendedName>
        <fullName evidence="4">Secreted protein</fullName>
    </recommendedName>
</protein>
<proteinExistence type="predicted"/>
<accession>A0A2I1CXC3</accession>
<dbReference type="GeneID" id="36549476"/>
<evidence type="ECO:0000313" key="3">
    <source>
        <dbReference type="Proteomes" id="UP000234254"/>
    </source>
</evidence>
<feature type="signal peptide" evidence="1">
    <location>
        <begin position="1"/>
        <end position="20"/>
    </location>
</feature>
<name>A0A2I1CXC3_ASPC2</name>
<reference evidence="2" key="1">
    <citation type="submission" date="2016-12" db="EMBL/GenBank/DDBJ databases">
        <title>The genomes of Aspergillus section Nigri reveals drivers in fungal speciation.</title>
        <authorList>
            <consortium name="DOE Joint Genome Institute"/>
            <person name="Vesth T.C."/>
            <person name="Nybo J."/>
            <person name="Theobald S."/>
            <person name="Brandl J."/>
            <person name="Frisvad J.C."/>
            <person name="Nielsen K.F."/>
            <person name="Lyhne E.K."/>
            <person name="Kogle M.E."/>
            <person name="Kuo A."/>
            <person name="Riley R."/>
            <person name="Clum A."/>
            <person name="Nolan M."/>
            <person name="Lipzen A."/>
            <person name="Salamov A."/>
            <person name="Henrissat B."/>
            <person name="Wiebenga A."/>
            <person name="De vries R.P."/>
            <person name="Grigoriev I.V."/>
            <person name="Mortensen U.H."/>
            <person name="Andersen M.R."/>
            <person name="Baker S.E."/>
        </authorList>
    </citation>
    <scope>NUCLEOTIDE SEQUENCE</scope>
    <source>
        <strain evidence="2">IBT 28561</strain>
    </source>
</reference>
<dbReference type="EMBL" id="MSFM01000010">
    <property type="protein sequence ID" value="PKY02274.1"/>
    <property type="molecule type" value="Genomic_DNA"/>
</dbReference>
<evidence type="ECO:0000256" key="1">
    <source>
        <dbReference type="SAM" id="SignalP"/>
    </source>
</evidence>
<dbReference type="RefSeq" id="XP_024690868.1">
    <property type="nucleotide sequence ID" value="XM_024841947.1"/>
</dbReference>